<keyword evidence="3" id="KW-1185">Reference proteome</keyword>
<dbReference type="Proteomes" id="UP000778578">
    <property type="component" value="Unassembled WGS sequence"/>
</dbReference>
<proteinExistence type="predicted"/>
<evidence type="ECO:0000259" key="1">
    <source>
        <dbReference type="Pfam" id="PF13400"/>
    </source>
</evidence>
<feature type="domain" description="Putative Flp pilus-assembly TadG-like N-terminal" evidence="1">
    <location>
        <begin position="2"/>
        <end position="38"/>
    </location>
</feature>
<accession>A0ABS7Q324</accession>
<evidence type="ECO:0000313" key="3">
    <source>
        <dbReference type="Proteomes" id="UP000778578"/>
    </source>
</evidence>
<dbReference type="EMBL" id="JAINZZ010000004">
    <property type="protein sequence ID" value="MBY8877129.1"/>
    <property type="molecule type" value="Genomic_DNA"/>
</dbReference>
<gene>
    <name evidence="2" type="ORF">K7862_05665</name>
</gene>
<dbReference type="InterPro" id="IPR028087">
    <property type="entry name" value="Tad_N"/>
</dbReference>
<dbReference type="Pfam" id="PF13400">
    <property type="entry name" value="Tad"/>
    <property type="match status" value="1"/>
</dbReference>
<reference evidence="2 3" key="1">
    <citation type="submission" date="2021-08" db="EMBL/GenBank/DDBJ databases">
        <title>WGS of actinomycetes from Thailand.</title>
        <authorList>
            <person name="Thawai C."/>
        </authorList>
    </citation>
    <scope>NUCLEOTIDE SEQUENCE [LARGE SCALE GENOMIC DNA]</scope>
    <source>
        <strain evidence="2 3">PLK6-54</strain>
    </source>
</reference>
<sequence length="177" mass="18267">MAALFFLAFAYFAVGQATVKRNGAQTAADAAALAAARQYRDEVKTDFLHALTSGDLTELGNLLNRLGPDDGAACSAAGSYAGDNDAEVQSCQQVNGPPGYTVGVRSTGTVGSSVIHGTQNMHAVASATAVVEPRCQAGDKDGNSVRFTCDDGDLTIDPTASGFLLDLADFYSVHLSK</sequence>
<comment type="caution">
    <text evidence="2">The sequence shown here is derived from an EMBL/GenBank/DDBJ whole genome shotgun (WGS) entry which is preliminary data.</text>
</comment>
<protein>
    <recommendedName>
        <fullName evidence="1">Putative Flp pilus-assembly TadG-like N-terminal domain-containing protein</fullName>
    </recommendedName>
</protein>
<organism evidence="2 3">
    <name type="scientific">Actinacidiphila acidipaludis</name>
    <dbReference type="NCBI Taxonomy" id="2873382"/>
    <lineage>
        <taxon>Bacteria</taxon>
        <taxon>Bacillati</taxon>
        <taxon>Actinomycetota</taxon>
        <taxon>Actinomycetes</taxon>
        <taxon>Kitasatosporales</taxon>
        <taxon>Streptomycetaceae</taxon>
        <taxon>Actinacidiphila</taxon>
    </lineage>
</organism>
<name>A0ABS7Q324_9ACTN</name>
<evidence type="ECO:0000313" key="2">
    <source>
        <dbReference type="EMBL" id="MBY8877129.1"/>
    </source>
</evidence>